<sequence>MPRFHPDSPTRYRDPISANTSMLIFLANILNDPSLRDATHTEDFFQSPLSTHYNFSMSVFDPVHSRDFRDALLGNYLYSIDHVEITISTENKVLGNSRLFIIKATAAFYDNEDHLVRLVEGNTGRVAKMTVNRGWRYELPCPDSPPQGGIFREPALGWSMVLEIMKLYIHCVVTNDDMTDYQLHIHPLQDFESMFEESLISAIPLDEMAYDNDQIRPGLVFLEELDEEDAEGGDSES</sequence>
<comment type="caution">
    <text evidence="1">The sequence shown here is derived from an EMBL/GenBank/DDBJ whole genome shotgun (WGS) entry which is preliminary data.</text>
</comment>
<protein>
    <submittedName>
        <fullName evidence="1">Uncharacterized protein</fullName>
    </submittedName>
</protein>
<reference evidence="1 2" key="1">
    <citation type="submission" date="2020-03" db="EMBL/GenBank/DDBJ databases">
        <title>Draft Genome Sequence of Cudoniella acicularis.</title>
        <authorList>
            <person name="Buettner E."/>
            <person name="Kellner H."/>
        </authorList>
    </citation>
    <scope>NUCLEOTIDE SEQUENCE [LARGE SCALE GENOMIC DNA]</scope>
    <source>
        <strain evidence="1 2">DSM 108380</strain>
    </source>
</reference>
<dbReference type="EMBL" id="JAAMPI010002384">
    <property type="protein sequence ID" value="KAF4614340.1"/>
    <property type="molecule type" value="Genomic_DNA"/>
</dbReference>
<accession>A0A8H4VNB0</accession>
<evidence type="ECO:0000313" key="1">
    <source>
        <dbReference type="EMBL" id="KAF4614340.1"/>
    </source>
</evidence>
<keyword evidence="2" id="KW-1185">Reference proteome</keyword>
<dbReference type="AlphaFoldDB" id="A0A8H4VNB0"/>
<dbReference type="Proteomes" id="UP000566819">
    <property type="component" value="Unassembled WGS sequence"/>
</dbReference>
<organism evidence="1 2">
    <name type="scientific">Cudoniella acicularis</name>
    <dbReference type="NCBI Taxonomy" id="354080"/>
    <lineage>
        <taxon>Eukaryota</taxon>
        <taxon>Fungi</taxon>
        <taxon>Dikarya</taxon>
        <taxon>Ascomycota</taxon>
        <taxon>Pezizomycotina</taxon>
        <taxon>Leotiomycetes</taxon>
        <taxon>Helotiales</taxon>
        <taxon>Tricladiaceae</taxon>
        <taxon>Cudoniella</taxon>
    </lineage>
</organism>
<gene>
    <name evidence="1" type="ORF">G7Y89_g15398</name>
</gene>
<proteinExistence type="predicted"/>
<name>A0A8H4VNB0_9HELO</name>
<evidence type="ECO:0000313" key="2">
    <source>
        <dbReference type="Proteomes" id="UP000566819"/>
    </source>
</evidence>